<evidence type="ECO:0000256" key="1">
    <source>
        <dbReference type="SAM" id="MobiDB-lite"/>
    </source>
</evidence>
<dbReference type="PROSITE" id="PS50812">
    <property type="entry name" value="PWWP"/>
    <property type="match status" value="1"/>
</dbReference>
<dbReference type="Proteomes" id="UP001295469">
    <property type="component" value="Chromosome A06"/>
</dbReference>
<dbReference type="InterPro" id="IPR000313">
    <property type="entry name" value="PWWP_dom"/>
</dbReference>
<dbReference type="PANTHER" id="PTHR10688">
    <property type="entry name" value="PWWP DOMAIN-CONTAINING PROTEIN"/>
    <property type="match status" value="1"/>
</dbReference>
<dbReference type="SUPFAM" id="SSF63748">
    <property type="entry name" value="Tudor/PWWP/MBT"/>
    <property type="match status" value="1"/>
</dbReference>
<dbReference type="EMBL" id="HG994360">
    <property type="protein sequence ID" value="CAF2085261.1"/>
    <property type="molecule type" value="Genomic_DNA"/>
</dbReference>
<evidence type="ECO:0000259" key="2">
    <source>
        <dbReference type="PROSITE" id="PS50812"/>
    </source>
</evidence>
<dbReference type="CDD" id="cd05162">
    <property type="entry name" value="PWWP"/>
    <property type="match status" value="1"/>
</dbReference>
<sequence length="967" mass="106000">MDFLPSAVCPSKPQENLSHTHRGYDGQSARVVGLSIPNAAVETVLQAIIPGLIQKPSQTIYGTRVEQLRRIRKESLSDDDDDEAEDSTVLFSLSLSFCLNSTLTFTQSHTFSVAESHCLTSLRAKSGFFRFSSQMKASMEEDDECFPLGGGDKVRKIEVSGGNISLVVDFSGSLTGASSHNAFESNVSCLKENQTQECLVGNLVWAMTKSKKWWPGEVVGYKADAKESCFMVRYLGEGQLESWCAPSKLRPFKESFERLVSQRNDVGFFVAVEEAMTLLRNSLRLEMTCSCMSERNGKKPARKAKPLILREFSVDRLEPKEFVTQLKNLAGCVSSGGILEATVMQSRLSAFYSFCGHKQIPMDLLNQNEARRSFNGSKMEESEFVGSPSVVAGSSRRKFRKEWFRKFVSEVDYVSAREDLVDTSPSDLVSKLKLLAVDSSTCSEETENVGLFEWFFSKFRISVFHDENSYRMQLANMAGLNDLMVAKAAISKSKNVGKSKVEPFCGVSVAGAEQKTLESQKISEKSKIEVTGGVSVANIEQKISESHKNSERSKMEVIGGVSVANTEQKTFKLQKNSEKSKIEVVGGVSVADADQKAFESNTRAEKYRTYQRASKPKIPGLKTIKDTISRSDISSSVANEPSLQGKACMADTLSRPAATLVPDLNGGGNGLASAESDHLQKPETLVPPSALPQKERPFSMMLNFQAAAASTAAPRSNYGISGTGYVSSLTDLERKFTSADLCAKVTGTEKKKRGRKRKNPEAAHATNGIPDLNGTTKEPASVPPQAEPTQRRKRRKKEEMPNRSTRGITVLVLKFSSKESMPSKDDLTSTFSAFGPLDASETHVYEELSGAEVAFVSSGDAVEAVKSLDKANPFGENLVSFRLQQKLINVYRNIAPRMPEISHVSPLQKPKNAPISVESMKQNLMMMTSMLDKSGDHLSRDTKAKLKSDISALLEKISSMPSSSSSS</sequence>
<dbReference type="InterPro" id="IPR052657">
    <property type="entry name" value="PDP_family_Arabidopsis"/>
</dbReference>
<dbReference type="Pfam" id="PF00855">
    <property type="entry name" value="PWWP"/>
    <property type="match status" value="1"/>
</dbReference>
<organism evidence="3">
    <name type="scientific">Brassica napus</name>
    <name type="common">Rape</name>
    <dbReference type="NCBI Taxonomy" id="3708"/>
    <lineage>
        <taxon>Eukaryota</taxon>
        <taxon>Viridiplantae</taxon>
        <taxon>Streptophyta</taxon>
        <taxon>Embryophyta</taxon>
        <taxon>Tracheophyta</taxon>
        <taxon>Spermatophyta</taxon>
        <taxon>Magnoliopsida</taxon>
        <taxon>eudicotyledons</taxon>
        <taxon>Gunneridae</taxon>
        <taxon>Pentapetalae</taxon>
        <taxon>rosids</taxon>
        <taxon>malvids</taxon>
        <taxon>Brassicales</taxon>
        <taxon>Brassicaceae</taxon>
        <taxon>Brassiceae</taxon>
        <taxon>Brassica</taxon>
    </lineage>
</organism>
<evidence type="ECO:0000313" key="3">
    <source>
        <dbReference type="EMBL" id="CAF2085261.1"/>
    </source>
</evidence>
<reference evidence="3" key="1">
    <citation type="submission" date="2021-01" db="EMBL/GenBank/DDBJ databases">
        <authorList>
            <consortium name="Genoscope - CEA"/>
            <person name="William W."/>
        </authorList>
    </citation>
    <scope>NUCLEOTIDE SEQUENCE</scope>
</reference>
<feature type="domain" description="PWWP" evidence="2">
    <location>
        <begin position="200"/>
        <end position="255"/>
    </location>
</feature>
<proteinExistence type="predicted"/>
<dbReference type="AlphaFoldDB" id="A0A816SLR9"/>
<dbReference type="PANTHER" id="PTHR10688:SF6">
    <property type="entry name" value="SERINE_THREONINE-KINASE ATM"/>
    <property type="match status" value="1"/>
</dbReference>
<feature type="region of interest" description="Disordered" evidence="1">
    <location>
        <begin position="1"/>
        <end position="22"/>
    </location>
</feature>
<protein>
    <submittedName>
        <fullName evidence="3">(rape) hypothetical protein</fullName>
    </submittedName>
</protein>
<feature type="region of interest" description="Disordered" evidence="1">
    <location>
        <begin position="748"/>
        <end position="805"/>
    </location>
</feature>
<dbReference type="Gene3D" id="2.30.30.140">
    <property type="match status" value="1"/>
</dbReference>
<name>A0A816SLR9_BRANA</name>
<gene>
    <name evidence="3" type="ORF">DARMORV10_A06P19510.1</name>
</gene>
<accession>A0A816SLR9</accession>